<gene>
    <name evidence="1" type="ORF">FD22_GL002148</name>
</gene>
<dbReference type="AlphaFoldDB" id="A0A0R1EYR6"/>
<name>A0A0R1EYR6_9LACO</name>
<organism evidence="1 2">
    <name type="scientific">Loigolactobacillus coryniformis subsp. coryniformis KCTC 3167 = DSM 20001</name>
    <dbReference type="NCBI Taxonomy" id="913848"/>
    <lineage>
        <taxon>Bacteria</taxon>
        <taxon>Bacillati</taxon>
        <taxon>Bacillota</taxon>
        <taxon>Bacilli</taxon>
        <taxon>Lactobacillales</taxon>
        <taxon>Lactobacillaceae</taxon>
        <taxon>Loigolactobacillus</taxon>
    </lineage>
</organism>
<accession>A0A0R1EYR6</accession>
<sequence>MSLATIYAGQKGWLASILGNDKYLDGKVTDSGWITTGFTLLNGCTTVSGDKQAYRSLTFSTVKLVFVCFSVNMPAKNFGSTTNVIQLPTGISNNSVTLSGLTVAGTDNLASWAISNGAIAVTARKAWTTTQAAIIRGAFTADV</sequence>
<proteinExistence type="predicted"/>
<evidence type="ECO:0000313" key="1">
    <source>
        <dbReference type="EMBL" id="KRK14725.1"/>
    </source>
</evidence>
<dbReference type="EMBL" id="AZCN01000069">
    <property type="protein sequence ID" value="KRK14725.1"/>
    <property type="molecule type" value="Genomic_DNA"/>
</dbReference>
<comment type="caution">
    <text evidence="1">The sequence shown here is derived from an EMBL/GenBank/DDBJ whole genome shotgun (WGS) entry which is preliminary data.</text>
</comment>
<dbReference type="RefSeq" id="WP_029508008.1">
    <property type="nucleotide sequence ID" value="NZ_AZCN01000069.1"/>
</dbReference>
<dbReference type="Proteomes" id="UP000051181">
    <property type="component" value="Unassembled WGS sequence"/>
</dbReference>
<dbReference type="GeneID" id="65917580"/>
<reference evidence="1 2" key="1">
    <citation type="journal article" date="2015" name="Genome Announc.">
        <title>Expanding the biotechnology potential of lactobacilli through comparative genomics of 213 strains and associated genera.</title>
        <authorList>
            <person name="Sun Z."/>
            <person name="Harris H.M."/>
            <person name="McCann A."/>
            <person name="Guo C."/>
            <person name="Argimon S."/>
            <person name="Zhang W."/>
            <person name="Yang X."/>
            <person name="Jeffery I.B."/>
            <person name="Cooney J.C."/>
            <person name="Kagawa T.F."/>
            <person name="Liu W."/>
            <person name="Song Y."/>
            <person name="Salvetti E."/>
            <person name="Wrobel A."/>
            <person name="Rasinkangas P."/>
            <person name="Parkhill J."/>
            <person name="Rea M.C."/>
            <person name="O'Sullivan O."/>
            <person name="Ritari J."/>
            <person name="Douillard F.P."/>
            <person name="Paul Ross R."/>
            <person name="Yang R."/>
            <person name="Briner A.E."/>
            <person name="Felis G.E."/>
            <person name="de Vos W.M."/>
            <person name="Barrangou R."/>
            <person name="Klaenhammer T.R."/>
            <person name="Caufield P.W."/>
            <person name="Cui Y."/>
            <person name="Zhang H."/>
            <person name="O'Toole P.W."/>
        </authorList>
    </citation>
    <scope>NUCLEOTIDE SEQUENCE [LARGE SCALE GENOMIC DNA]</scope>
    <source>
        <strain evidence="1 2">DSM 20001</strain>
    </source>
</reference>
<dbReference type="PATRIC" id="fig|913848.6.peg.2196"/>
<protein>
    <submittedName>
        <fullName evidence="1">Uncharacterized protein</fullName>
    </submittedName>
</protein>
<evidence type="ECO:0000313" key="2">
    <source>
        <dbReference type="Proteomes" id="UP000051181"/>
    </source>
</evidence>